<organism evidence="2 3">
    <name type="scientific">Fictibacillus marinisediminis</name>
    <dbReference type="NCBI Taxonomy" id="2878389"/>
    <lineage>
        <taxon>Bacteria</taxon>
        <taxon>Bacillati</taxon>
        <taxon>Bacillota</taxon>
        <taxon>Bacilli</taxon>
        <taxon>Bacillales</taxon>
        <taxon>Fictibacillaceae</taxon>
        <taxon>Fictibacillus</taxon>
    </lineage>
</organism>
<dbReference type="InterPro" id="IPR000182">
    <property type="entry name" value="GNAT_dom"/>
</dbReference>
<dbReference type="EMBL" id="JAIWJX010000002">
    <property type="protein sequence ID" value="MCK6258181.1"/>
    <property type="molecule type" value="Genomic_DNA"/>
</dbReference>
<proteinExistence type="predicted"/>
<sequence length="151" mass="17527">MVRLEEMKSDEFQRYLSYAIKNYADEHVKAGNWNELEAFSKATQEFEKLLPDGEKTTNNNLYIIRDEEQEVGMVWLAQRSNEKGFIYDINVWEGNQGRGYGKKAMKEVEIVAKKLGLKSIGLHVFGHNQTARGLYEKLGYIETDIVMKKKI</sequence>
<evidence type="ECO:0000313" key="2">
    <source>
        <dbReference type="EMBL" id="MCK6258181.1"/>
    </source>
</evidence>
<dbReference type="Pfam" id="PF00583">
    <property type="entry name" value="Acetyltransf_1"/>
    <property type="match status" value="1"/>
</dbReference>
<name>A0A9X1XDN9_9BACL</name>
<dbReference type="GO" id="GO:0016747">
    <property type="term" value="F:acyltransferase activity, transferring groups other than amino-acyl groups"/>
    <property type="evidence" value="ECO:0007669"/>
    <property type="project" value="InterPro"/>
</dbReference>
<dbReference type="InterPro" id="IPR016181">
    <property type="entry name" value="Acyl_CoA_acyltransferase"/>
</dbReference>
<dbReference type="InterPro" id="IPR052829">
    <property type="entry name" value="N-acetyltransferase_domain"/>
</dbReference>
<comment type="caution">
    <text evidence="2">The sequence shown here is derived from an EMBL/GenBank/DDBJ whole genome shotgun (WGS) entry which is preliminary data.</text>
</comment>
<evidence type="ECO:0000259" key="1">
    <source>
        <dbReference type="PROSITE" id="PS51186"/>
    </source>
</evidence>
<feature type="domain" description="N-acetyltransferase" evidence="1">
    <location>
        <begin position="18"/>
        <end position="151"/>
    </location>
</feature>
<keyword evidence="3" id="KW-1185">Reference proteome</keyword>
<dbReference type="CDD" id="cd04301">
    <property type="entry name" value="NAT_SF"/>
    <property type="match status" value="1"/>
</dbReference>
<dbReference type="SUPFAM" id="SSF55729">
    <property type="entry name" value="Acyl-CoA N-acyltransferases (Nat)"/>
    <property type="match status" value="1"/>
</dbReference>
<protein>
    <submittedName>
        <fullName evidence="2">GNAT family N-acetyltransferase</fullName>
    </submittedName>
</protein>
<dbReference type="RefSeq" id="WP_248253521.1">
    <property type="nucleotide sequence ID" value="NZ_JAIWJX010000002.1"/>
</dbReference>
<evidence type="ECO:0000313" key="3">
    <source>
        <dbReference type="Proteomes" id="UP001139011"/>
    </source>
</evidence>
<dbReference type="Proteomes" id="UP001139011">
    <property type="component" value="Unassembled WGS sequence"/>
</dbReference>
<dbReference type="PANTHER" id="PTHR43259:SF1">
    <property type="entry name" value="N-ACETYLTRANSFERASE DOMAIN-CONTAINING PROTEIN"/>
    <property type="match status" value="1"/>
</dbReference>
<gene>
    <name evidence="2" type="ORF">LCY76_16525</name>
</gene>
<dbReference type="AlphaFoldDB" id="A0A9X1XDN9"/>
<dbReference type="Gene3D" id="3.40.630.30">
    <property type="match status" value="1"/>
</dbReference>
<accession>A0A9X1XDN9</accession>
<reference evidence="2" key="1">
    <citation type="submission" date="2021-09" db="EMBL/GenBank/DDBJ databases">
        <title>Genome analysis of Fictibacillus sp. KIGAM418 isolated from marine sediment.</title>
        <authorList>
            <person name="Seo M.-J."/>
            <person name="Cho E.-S."/>
            <person name="Hwang C.Y."/>
        </authorList>
    </citation>
    <scope>NUCLEOTIDE SEQUENCE</scope>
    <source>
        <strain evidence="2">KIGAM418</strain>
    </source>
</reference>
<dbReference type="PROSITE" id="PS51186">
    <property type="entry name" value="GNAT"/>
    <property type="match status" value="1"/>
</dbReference>
<dbReference type="PANTHER" id="PTHR43259">
    <property type="entry name" value="SPT10P"/>
    <property type="match status" value="1"/>
</dbReference>